<keyword evidence="1" id="KW-0805">Transcription regulation</keyword>
<evidence type="ECO:0000256" key="2">
    <source>
        <dbReference type="ARBA" id="ARBA00023163"/>
    </source>
</evidence>
<feature type="domain" description="DUF7050" evidence="6">
    <location>
        <begin position="6"/>
        <end position="145"/>
    </location>
</feature>
<dbReference type="InterPro" id="IPR055477">
    <property type="entry name" value="DUF7049"/>
</dbReference>
<evidence type="ECO:0000259" key="5">
    <source>
        <dbReference type="Pfam" id="PF23132"/>
    </source>
</evidence>
<evidence type="ECO:0000256" key="4">
    <source>
        <dbReference type="SAM" id="MobiDB-lite"/>
    </source>
</evidence>
<feature type="non-terminal residue" evidence="7">
    <location>
        <position position="1"/>
    </location>
</feature>
<evidence type="ECO:0008006" key="9">
    <source>
        <dbReference type="Google" id="ProtNLM"/>
    </source>
</evidence>
<dbReference type="Pfam" id="PF23133">
    <property type="entry name" value="DUF7050"/>
    <property type="match status" value="1"/>
</dbReference>
<dbReference type="Proteomes" id="UP000824469">
    <property type="component" value="Unassembled WGS sequence"/>
</dbReference>
<dbReference type="Pfam" id="PF23132">
    <property type="entry name" value="DUF7049"/>
    <property type="match status" value="1"/>
</dbReference>
<comment type="caution">
    <text evidence="7">The sequence shown here is derived from an EMBL/GenBank/DDBJ whole genome shotgun (WGS) entry which is preliminary data.</text>
</comment>
<protein>
    <recommendedName>
        <fullName evidence="9">BHLH domain-containing protein</fullName>
    </recommendedName>
</protein>
<evidence type="ECO:0000256" key="1">
    <source>
        <dbReference type="ARBA" id="ARBA00023015"/>
    </source>
</evidence>
<dbReference type="AlphaFoldDB" id="A0AA38LMV4"/>
<feature type="coiled-coil region" evidence="3">
    <location>
        <begin position="333"/>
        <end position="367"/>
    </location>
</feature>
<feature type="region of interest" description="Disordered" evidence="4">
    <location>
        <begin position="159"/>
        <end position="182"/>
    </location>
</feature>
<dbReference type="OMA" id="FYHETGT"/>
<organism evidence="7 8">
    <name type="scientific">Taxus chinensis</name>
    <name type="common">Chinese yew</name>
    <name type="synonym">Taxus wallichiana var. chinensis</name>
    <dbReference type="NCBI Taxonomy" id="29808"/>
    <lineage>
        <taxon>Eukaryota</taxon>
        <taxon>Viridiplantae</taxon>
        <taxon>Streptophyta</taxon>
        <taxon>Embryophyta</taxon>
        <taxon>Tracheophyta</taxon>
        <taxon>Spermatophyta</taxon>
        <taxon>Pinopsida</taxon>
        <taxon>Pinidae</taxon>
        <taxon>Conifers II</taxon>
        <taxon>Cupressales</taxon>
        <taxon>Taxaceae</taxon>
        <taxon>Taxus</taxon>
    </lineage>
</organism>
<feature type="domain" description="DUF7049" evidence="5">
    <location>
        <begin position="396"/>
        <end position="457"/>
    </location>
</feature>
<dbReference type="EMBL" id="JAHRHJ020000002">
    <property type="protein sequence ID" value="KAH9327067.1"/>
    <property type="molecule type" value="Genomic_DNA"/>
</dbReference>
<keyword evidence="3" id="KW-0175">Coiled coil</keyword>
<evidence type="ECO:0000256" key="3">
    <source>
        <dbReference type="SAM" id="Coils"/>
    </source>
</evidence>
<reference evidence="7 8" key="1">
    <citation type="journal article" date="2021" name="Nat. Plants">
        <title>The Taxus genome provides insights into paclitaxel biosynthesis.</title>
        <authorList>
            <person name="Xiong X."/>
            <person name="Gou J."/>
            <person name="Liao Q."/>
            <person name="Li Y."/>
            <person name="Zhou Q."/>
            <person name="Bi G."/>
            <person name="Li C."/>
            <person name="Du R."/>
            <person name="Wang X."/>
            <person name="Sun T."/>
            <person name="Guo L."/>
            <person name="Liang H."/>
            <person name="Lu P."/>
            <person name="Wu Y."/>
            <person name="Zhang Z."/>
            <person name="Ro D.K."/>
            <person name="Shang Y."/>
            <person name="Huang S."/>
            <person name="Yan J."/>
        </authorList>
    </citation>
    <scope>NUCLEOTIDE SEQUENCE [LARGE SCALE GENOMIC DNA]</scope>
    <source>
        <strain evidence="7">Ta-2019</strain>
    </source>
</reference>
<dbReference type="InterPro" id="IPR055478">
    <property type="entry name" value="DUF7050"/>
</dbReference>
<proteinExistence type="predicted"/>
<name>A0AA38LMV4_TAXCH</name>
<dbReference type="GO" id="GO:0046983">
    <property type="term" value="F:protein dimerization activity"/>
    <property type="evidence" value="ECO:0007669"/>
    <property type="project" value="InterPro"/>
</dbReference>
<accession>A0AA38LMV4</accession>
<evidence type="ECO:0000313" key="8">
    <source>
        <dbReference type="Proteomes" id="UP000824469"/>
    </source>
</evidence>
<sequence length="467" mass="51835">DQSLQLFMRNTVDSLRWTYIALWTLDQNTQELVCRDGWYNREMEAGTSSMTESVGFRLFNAYKLSRFALGIGVPSLALNGQDFFWLNLNELLNFSCSDNQREFYTVAGIQTVVFIPCGNGVIELGTTTLIASNERMSFQISSLLPVLFQPIVPLSIEPTRQTSSSSLSRSMDSPGCSSHDTEEQLNIPQPALSLLESFQPVQPFLPSYTTPYQAQNQLMRRPGVFLPQLGPPHPRSIPGQQPRVPPMLPFPQLSSASASVANIAGAFRRWRSTSSGMAAAPPRMGGGQVRLKRTMEILKLIQAERSRQMAAISASRPPGPPLSSSQKDKASILANTREYLSTLRSRVQELQQANQQLELSLKHQDEGHDHDHEADKKVVEEGGGGGHQEAESMGTNVTIEEEEVTQESSEKNEFGLRITVENPSNFIDVIISLLNSLRQMEVDMISFTSQTEAATHLALSLRIRLPQ</sequence>
<evidence type="ECO:0000313" key="7">
    <source>
        <dbReference type="EMBL" id="KAH9327067.1"/>
    </source>
</evidence>
<dbReference type="Gene3D" id="4.10.280.10">
    <property type="entry name" value="Helix-loop-helix DNA-binding domain"/>
    <property type="match status" value="1"/>
</dbReference>
<feature type="compositionally biased region" description="Low complexity" evidence="4">
    <location>
        <begin position="163"/>
        <end position="173"/>
    </location>
</feature>
<feature type="non-terminal residue" evidence="7">
    <location>
        <position position="467"/>
    </location>
</feature>
<dbReference type="PANTHER" id="PTHR46266:SF4">
    <property type="entry name" value="TRANSCRIPTION FACTOR TT8"/>
    <property type="match status" value="1"/>
</dbReference>
<keyword evidence="2" id="KW-0804">Transcription</keyword>
<dbReference type="InterPro" id="IPR036638">
    <property type="entry name" value="HLH_DNA-bd_sf"/>
</dbReference>
<evidence type="ECO:0000259" key="6">
    <source>
        <dbReference type="Pfam" id="PF23133"/>
    </source>
</evidence>
<gene>
    <name evidence="7" type="ORF">KI387_007245</name>
</gene>
<dbReference type="PANTHER" id="PTHR46266">
    <property type="entry name" value="TRANSCRIPTION FACTOR TT8"/>
    <property type="match status" value="1"/>
</dbReference>
<keyword evidence="8" id="KW-1185">Reference proteome</keyword>